<proteinExistence type="inferred from homology"/>
<feature type="domain" description="Nudix hydrolase" evidence="4">
    <location>
        <begin position="67"/>
        <end position="194"/>
    </location>
</feature>
<dbReference type="InterPro" id="IPR020476">
    <property type="entry name" value="Nudix_hydrolase"/>
</dbReference>
<evidence type="ECO:0000313" key="5">
    <source>
        <dbReference type="EMBL" id="ABQ20427.1"/>
    </source>
</evidence>
<reference evidence="5 6" key="1">
    <citation type="submission" date="2007-03" db="EMBL/GenBank/DDBJ databases">
        <authorList>
            <person name="Heidelberg J."/>
        </authorList>
    </citation>
    <scope>NUCLEOTIDE SEQUENCE [LARGE SCALE GENOMIC DNA]</scope>
    <source>
        <strain evidence="6">ATCC 39541 / Classical Ogawa 395 / O395</strain>
    </source>
</reference>
<dbReference type="Proteomes" id="UP000000249">
    <property type="component" value="Chromosome 1"/>
</dbReference>
<dbReference type="InterPro" id="IPR000086">
    <property type="entry name" value="NUDIX_hydrolase_dom"/>
</dbReference>
<dbReference type="NCBIfam" id="NF008736">
    <property type="entry name" value="PRK11762.1"/>
    <property type="match status" value="1"/>
</dbReference>
<name>A0A0H3AIU6_VIBC3</name>
<dbReference type="PRINTS" id="PR00502">
    <property type="entry name" value="NUDIXFAMILY"/>
</dbReference>
<dbReference type="GO" id="GO:0006753">
    <property type="term" value="P:nucleoside phosphate metabolic process"/>
    <property type="evidence" value="ECO:0007669"/>
    <property type="project" value="TreeGrafter"/>
</dbReference>
<evidence type="ECO:0000256" key="2">
    <source>
        <dbReference type="ARBA" id="ARBA00022801"/>
    </source>
</evidence>
<accession>A0A0H3AIU6</accession>
<dbReference type="GO" id="GO:0005829">
    <property type="term" value="C:cytosol"/>
    <property type="evidence" value="ECO:0007669"/>
    <property type="project" value="TreeGrafter"/>
</dbReference>
<dbReference type="KEGG" id="vco:VC0395_A2294"/>
<dbReference type="PANTHER" id="PTHR11839">
    <property type="entry name" value="UDP/ADP-SUGAR PYROPHOSPHATASE"/>
    <property type="match status" value="1"/>
</dbReference>
<gene>
    <name evidence="5" type="ordered locus">VC0395_A2294</name>
</gene>
<dbReference type="PROSITE" id="PS00893">
    <property type="entry name" value="NUDIX_BOX"/>
    <property type="match status" value="1"/>
</dbReference>
<evidence type="ECO:0000256" key="1">
    <source>
        <dbReference type="ARBA" id="ARBA00001946"/>
    </source>
</evidence>
<keyword evidence="2 3" id="KW-0378">Hydrolase</keyword>
<dbReference type="Gene3D" id="3.90.79.10">
    <property type="entry name" value="Nucleoside Triphosphate Pyrophosphohydrolase"/>
    <property type="match status" value="1"/>
</dbReference>
<dbReference type="GO" id="GO:0019693">
    <property type="term" value="P:ribose phosphate metabolic process"/>
    <property type="evidence" value="ECO:0007669"/>
    <property type="project" value="TreeGrafter"/>
</dbReference>
<organism evidence="5 6">
    <name type="scientific">Vibrio cholerae serotype O1 (strain ATCC 39541 / Classical Ogawa 395 / O395)</name>
    <dbReference type="NCBI Taxonomy" id="345073"/>
    <lineage>
        <taxon>Bacteria</taxon>
        <taxon>Pseudomonadati</taxon>
        <taxon>Pseudomonadota</taxon>
        <taxon>Gammaproteobacteria</taxon>
        <taxon>Vibrionales</taxon>
        <taxon>Vibrionaceae</taxon>
        <taxon>Vibrio</taxon>
    </lineage>
</organism>
<evidence type="ECO:0000259" key="4">
    <source>
        <dbReference type="PROSITE" id="PS51462"/>
    </source>
</evidence>
<protein>
    <submittedName>
        <fullName evidence="5">MutT/nudix family protein</fullName>
    </submittedName>
</protein>
<dbReference type="eggNOG" id="COG0494">
    <property type="taxonomic scope" value="Bacteria"/>
</dbReference>
<comment type="similarity">
    <text evidence="3">Belongs to the Nudix hydrolase family.</text>
</comment>
<dbReference type="KEGG" id="vcr:VC395_2833"/>
<dbReference type="FunFam" id="3.90.79.10:FF:000006">
    <property type="entry name" value="ADP compounds hydrolase NudE"/>
    <property type="match status" value="1"/>
</dbReference>
<dbReference type="PROSITE" id="PS51462">
    <property type="entry name" value="NUDIX"/>
    <property type="match status" value="1"/>
</dbReference>
<dbReference type="EMBL" id="CP000627">
    <property type="protein sequence ID" value="ABQ20427.1"/>
    <property type="molecule type" value="Genomic_DNA"/>
</dbReference>
<dbReference type="InterPro" id="IPR020084">
    <property type="entry name" value="NUDIX_hydrolase_CS"/>
</dbReference>
<dbReference type="Pfam" id="PF00293">
    <property type="entry name" value="NUDIX"/>
    <property type="match status" value="1"/>
</dbReference>
<dbReference type="PANTHER" id="PTHR11839:SF12">
    <property type="entry name" value="ADP COMPOUNDS HYDROLASE NUDE"/>
    <property type="match status" value="1"/>
</dbReference>
<dbReference type="CDD" id="cd24156">
    <property type="entry name" value="NUDIX_ADPRase_NudE"/>
    <property type="match status" value="1"/>
</dbReference>
<dbReference type="GO" id="GO:0019144">
    <property type="term" value="F:ADP-sugar diphosphatase activity"/>
    <property type="evidence" value="ECO:0007669"/>
    <property type="project" value="TreeGrafter"/>
</dbReference>
<evidence type="ECO:0000256" key="3">
    <source>
        <dbReference type="RuleBase" id="RU003476"/>
    </source>
</evidence>
<comment type="cofactor">
    <cofactor evidence="1">
        <name>Mg(2+)</name>
        <dbReference type="ChEBI" id="CHEBI:18420"/>
    </cofactor>
</comment>
<dbReference type="AlphaFoldDB" id="A0A0H3AIU6"/>
<sequence>MSVSNCDYFSYIKKTFLLRSLRMSSKSLPEILDRETVAKSRLFTIEALDLRFSNGEQRTYERMKPSGRHAVMMVPITAQGDLLLVREYAAGTERYELGFPKGLVDHGETAEQAANRELKEEIGFGARQLTPLKEVVLAPSYFSSKMVLFVAQDLYSEQLEGDEPEPLEIIRWPLAQAEDLLTHLDFCEARSITALLLALRFLQA</sequence>
<dbReference type="PATRIC" id="fig|345073.21.peg.2732"/>
<dbReference type="InterPro" id="IPR015797">
    <property type="entry name" value="NUDIX_hydrolase-like_dom_sf"/>
</dbReference>
<evidence type="ECO:0000313" key="6">
    <source>
        <dbReference type="Proteomes" id="UP000000249"/>
    </source>
</evidence>
<dbReference type="SUPFAM" id="SSF55811">
    <property type="entry name" value="Nudix"/>
    <property type="match status" value="1"/>
</dbReference>